<dbReference type="InterPro" id="IPR005829">
    <property type="entry name" value="Sugar_transporter_CS"/>
</dbReference>
<feature type="region of interest" description="Disordered" evidence="7">
    <location>
        <begin position="415"/>
        <end position="492"/>
    </location>
</feature>
<accession>A0A7H0I3J5</accession>
<feature type="transmembrane region" description="Helical" evidence="8">
    <location>
        <begin position="325"/>
        <end position="348"/>
    </location>
</feature>
<dbReference type="InterPro" id="IPR036259">
    <property type="entry name" value="MFS_trans_sf"/>
</dbReference>
<dbReference type="PANTHER" id="PTHR23513:SF6">
    <property type="entry name" value="MAJOR FACILITATOR SUPERFAMILY ASSOCIATED DOMAIN-CONTAINING PROTEIN"/>
    <property type="match status" value="1"/>
</dbReference>
<feature type="transmembrane region" description="Helical" evidence="8">
    <location>
        <begin position="81"/>
        <end position="100"/>
    </location>
</feature>
<evidence type="ECO:0000259" key="9">
    <source>
        <dbReference type="PROSITE" id="PS50850"/>
    </source>
</evidence>
<evidence type="ECO:0000256" key="6">
    <source>
        <dbReference type="ARBA" id="ARBA00023136"/>
    </source>
</evidence>
<dbReference type="Gene3D" id="1.20.1250.20">
    <property type="entry name" value="MFS general substrate transporter like domains"/>
    <property type="match status" value="1"/>
</dbReference>
<dbReference type="AlphaFoldDB" id="A0A7H0I3J5"/>
<comment type="subcellular location">
    <subcellularLocation>
        <location evidence="1">Cell membrane</location>
        <topology evidence="1">Multi-pass membrane protein</topology>
    </subcellularLocation>
</comment>
<dbReference type="PANTHER" id="PTHR23513">
    <property type="entry name" value="INTEGRAL MEMBRANE EFFLUX PROTEIN-RELATED"/>
    <property type="match status" value="1"/>
</dbReference>
<reference evidence="10 11" key="1">
    <citation type="submission" date="2020-08" db="EMBL/GenBank/DDBJ databases">
        <title>A novel species.</title>
        <authorList>
            <person name="Gao J."/>
        </authorList>
    </citation>
    <scope>NUCLEOTIDE SEQUENCE [LARGE SCALE GENOMIC DNA]</scope>
    <source>
        <strain evidence="10 11">CRPJ-33</strain>
    </source>
</reference>
<feature type="domain" description="Major facilitator superfamily (MFS) profile" evidence="9">
    <location>
        <begin position="15"/>
        <end position="413"/>
    </location>
</feature>
<dbReference type="InterPro" id="IPR010290">
    <property type="entry name" value="TM_effector"/>
</dbReference>
<dbReference type="GO" id="GO:0022857">
    <property type="term" value="F:transmembrane transporter activity"/>
    <property type="evidence" value="ECO:0007669"/>
    <property type="project" value="InterPro"/>
</dbReference>
<feature type="transmembrane region" description="Helical" evidence="8">
    <location>
        <begin position="54"/>
        <end position="74"/>
    </location>
</feature>
<dbReference type="Pfam" id="PF05977">
    <property type="entry name" value="MFS_3"/>
    <property type="match status" value="1"/>
</dbReference>
<dbReference type="CDD" id="cd06173">
    <property type="entry name" value="MFS_MefA_like"/>
    <property type="match status" value="1"/>
</dbReference>
<feature type="transmembrane region" description="Helical" evidence="8">
    <location>
        <begin position="360"/>
        <end position="382"/>
    </location>
</feature>
<feature type="transmembrane region" description="Helical" evidence="8">
    <location>
        <begin position="227"/>
        <end position="247"/>
    </location>
</feature>
<keyword evidence="4 8" id="KW-0812">Transmembrane</keyword>
<evidence type="ECO:0000313" key="10">
    <source>
        <dbReference type="EMBL" id="QNP67361.1"/>
    </source>
</evidence>
<keyword evidence="3" id="KW-1003">Cell membrane</keyword>
<feature type="transmembrane region" description="Helical" evidence="8">
    <location>
        <begin position="298"/>
        <end position="319"/>
    </location>
</feature>
<dbReference type="PROSITE" id="PS50850">
    <property type="entry name" value="MFS"/>
    <property type="match status" value="1"/>
</dbReference>
<dbReference type="GO" id="GO:0005886">
    <property type="term" value="C:plasma membrane"/>
    <property type="evidence" value="ECO:0007669"/>
    <property type="project" value="UniProtKB-SubCell"/>
</dbReference>
<feature type="compositionally biased region" description="Low complexity" evidence="7">
    <location>
        <begin position="438"/>
        <end position="475"/>
    </location>
</feature>
<keyword evidence="6 8" id="KW-0472">Membrane</keyword>
<evidence type="ECO:0000256" key="5">
    <source>
        <dbReference type="ARBA" id="ARBA00022989"/>
    </source>
</evidence>
<evidence type="ECO:0000256" key="1">
    <source>
        <dbReference type="ARBA" id="ARBA00004651"/>
    </source>
</evidence>
<feature type="transmembrane region" description="Helical" evidence="8">
    <location>
        <begin position="388"/>
        <end position="408"/>
    </location>
</feature>
<dbReference type="PROSITE" id="PS00216">
    <property type="entry name" value="SUGAR_TRANSPORT_1"/>
    <property type="match status" value="1"/>
</dbReference>
<keyword evidence="2" id="KW-0813">Transport</keyword>
<protein>
    <submittedName>
        <fullName evidence="10">MFS transporter</fullName>
    </submittedName>
</protein>
<proteinExistence type="predicted"/>
<dbReference type="Proteomes" id="UP000516230">
    <property type="component" value="Chromosome"/>
</dbReference>
<evidence type="ECO:0000313" key="11">
    <source>
        <dbReference type="Proteomes" id="UP000516230"/>
    </source>
</evidence>
<organism evidence="10 11">
    <name type="scientific">Streptomyces genisteinicus</name>
    <dbReference type="NCBI Taxonomy" id="2768068"/>
    <lineage>
        <taxon>Bacteria</taxon>
        <taxon>Bacillati</taxon>
        <taxon>Actinomycetota</taxon>
        <taxon>Actinomycetes</taxon>
        <taxon>Kitasatosporales</taxon>
        <taxon>Streptomycetaceae</taxon>
        <taxon>Streptomyces</taxon>
    </lineage>
</organism>
<evidence type="ECO:0000256" key="4">
    <source>
        <dbReference type="ARBA" id="ARBA00022692"/>
    </source>
</evidence>
<dbReference type="SUPFAM" id="SSF103473">
    <property type="entry name" value="MFS general substrate transporter"/>
    <property type="match status" value="1"/>
</dbReference>
<evidence type="ECO:0000256" key="2">
    <source>
        <dbReference type="ARBA" id="ARBA00022448"/>
    </source>
</evidence>
<sequence>MGAQSPDAATGRDRRPLAAVLAANAVSISGNSLTLMGVPWFTLQTTGSPAKAGLVAFCATLPVVVSAIAGGPVIDRIGRRRISVASDLVCAVALGAIPLLHYAGALRFWMLCALMALTGLVHAPGETSRHVLVPDLATLAGTPLSRAASLFDAVSRGARMTGAAVAGVLIAVLGPEAVLVVDALTFGVSALLVAVGVRGIPAAEPRRDAAPVSFTAYRAELREGCAFLLRSRLLLGVMLMVTLTNGIDQGWSSVLLPVHARENLGGSRELGLLVAVFGACALLGALLYAAVGHRFPRRAVFTVAFLLCGAPRFVVAALVDGAVPLAAVMAVGGLGAGMLNPILTTVMFERVPEDLRSRVMSVSTAAVLMTTPLGGLAAGQLIERGGLATALLVMGGLYFAATLAPAVFPAWRELDTGPAQAPDGPGPEAGPVRGGPVPGSVRGGAASEAGPVRRGTGPVPGTADAPGGAAQAPGDGARERGGKDLAGGAGRR</sequence>
<feature type="transmembrane region" description="Helical" evidence="8">
    <location>
        <begin position="179"/>
        <end position="197"/>
    </location>
</feature>
<gene>
    <name evidence="10" type="ORF">IAG43_11730</name>
</gene>
<feature type="transmembrane region" description="Helical" evidence="8">
    <location>
        <begin position="270"/>
        <end position="291"/>
    </location>
</feature>
<dbReference type="KEGG" id="sgj:IAG43_11730"/>
<dbReference type="InterPro" id="IPR020846">
    <property type="entry name" value="MFS_dom"/>
</dbReference>
<evidence type="ECO:0000256" key="3">
    <source>
        <dbReference type="ARBA" id="ARBA00022475"/>
    </source>
</evidence>
<keyword evidence="5 8" id="KW-1133">Transmembrane helix</keyword>
<evidence type="ECO:0000256" key="7">
    <source>
        <dbReference type="SAM" id="MobiDB-lite"/>
    </source>
</evidence>
<feature type="transmembrane region" description="Helical" evidence="8">
    <location>
        <begin position="21"/>
        <end position="42"/>
    </location>
</feature>
<evidence type="ECO:0000256" key="8">
    <source>
        <dbReference type="SAM" id="Phobius"/>
    </source>
</evidence>
<keyword evidence="11" id="KW-1185">Reference proteome</keyword>
<name>A0A7H0I3J5_9ACTN</name>
<dbReference type="EMBL" id="CP060825">
    <property type="protein sequence ID" value="QNP67361.1"/>
    <property type="molecule type" value="Genomic_DNA"/>
</dbReference>